<keyword evidence="1" id="KW-1133">Transmembrane helix</keyword>
<dbReference type="EMBL" id="REGN01003490">
    <property type="protein sequence ID" value="RNA22314.1"/>
    <property type="molecule type" value="Genomic_DNA"/>
</dbReference>
<gene>
    <name evidence="2" type="ORF">BpHYR1_004347</name>
</gene>
<keyword evidence="1" id="KW-0812">Transmembrane</keyword>
<reference evidence="2 3" key="1">
    <citation type="journal article" date="2018" name="Sci. Rep.">
        <title>Genomic signatures of local adaptation to the degree of environmental predictability in rotifers.</title>
        <authorList>
            <person name="Franch-Gras L."/>
            <person name="Hahn C."/>
            <person name="Garcia-Roger E.M."/>
            <person name="Carmona M.J."/>
            <person name="Serra M."/>
            <person name="Gomez A."/>
        </authorList>
    </citation>
    <scope>NUCLEOTIDE SEQUENCE [LARGE SCALE GENOMIC DNA]</scope>
    <source>
        <strain evidence="2">HYR1</strain>
    </source>
</reference>
<keyword evidence="3" id="KW-1185">Reference proteome</keyword>
<dbReference type="Proteomes" id="UP000276133">
    <property type="component" value="Unassembled WGS sequence"/>
</dbReference>
<sequence>MRSMILHGVEVMAIGRIGVGGFCTFGIGVMLPSRHSSMTIPLFTQWLKMVTKGETNSSLAE</sequence>
<keyword evidence="1" id="KW-0472">Membrane</keyword>
<accession>A0A3M7RFU2</accession>
<evidence type="ECO:0000313" key="2">
    <source>
        <dbReference type="EMBL" id="RNA22314.1"/>
    </source>
</evidence>
<evidence type="ECO:0000313" key="3">
    <source>
        <dbReference type="Proteomes" id="UP000276133"/>
    </source>
</evidence>
<feature type="transmembrane region" description="Helical" evidence="1">
    <location>
        <begin position="12"/>
        <end position="31"/>
    </location>
</feature>
<comment type="caution">
    <text evidence="2">The sequence shown here is derived from an EMBL/GenBank/DDBJ whole genome shotgun (WGS) entry which is preliminary data.</text>
</comment>
<evidence type="ECO:0000256" key="1">
    <source>
        <dbReference type="SAM" id="Phobius"/>
    </source>
</evidence>
<proteinExistence type="predicted"/>
<protein>
    <submittedName>
        <fullName evidence="2">Uncharacterized protein</fullName>
    </submittedName>
</protein>
<dbReference type="AlphaFoldDB" id="A0A3M7RFU2"/>
<name>A0A3M7RFU2_BRAPC</name>
<organism evidence="2 3">
    <name type="scientific">Brachionus plicatilis</name>
    <name type="common">Marine rotifer</name>
    <name type="synonym">Brachionus muelleri</name>
    <dbReference type="NCBI Taxonomy" id="10195"/>
    <lineage>
        <taxon>Eukaryota</taxon>
        <taxon>Metazoa</taxon>
        <taxon>Spiralia</taxon>
        <taxon>Gnathifera</taxon>
        <taxon>Rotifera</taxon>
        <taxon>Eurotatoria</taxon>
        <taxon>Monogononta</taxon>
        <taxon>Pseudotrocha</taxon>
        <taxon>Ploima</taxon>
        <taxon>Brachionidae</taxon>
        <taxon>Brachionus</taxon>
    </lineage>
</organism>